<proteinExistence type="predicted"/>
<gene>
    <name evidence="1" type="ORF">B0J13DRAFT_226772</name>
</gene>
<organism evidence="1 2">
    <name type="scientific">Dactylonectria estremocensis</name>
    <dbReference type="NCBI Taxonomy" id="1079267"/>
    <lineage>
        <taxon>Eukaryota</taxon>
        <taxon>Fungi</taxon>
        <taxon>Dikarya</taxon>
        <taxon>Ascomycota</taxon>
        <taxon>Pezizomycotina</taxon>
        <taxon>Sordariomycetes</taxon>
        <taxon>Hypocreomycetidae</taxon>
        <taxon>Hypocreales</taxon>
        <taxon>Nectriaceae</taxon>
        <taxon>Dactylonectria</taxon>
    </lineage>
</organism>
<reference evidence="1" key="1">
    <citation type="journal article" date="2021" name="Nat. Commun.">
        <title>Genetic determinants of endophytism in the Arabidopsis root mycobiome.</title>
        <authorList>
            <person name="Mesny F."/>
            <person name="Miyauchi S."/>
            <person name="Thiergart T."/>
            <person name="Pickel B."/>
            <person name="Atanasova L."/>
            <person name="Karlsson M."/>
            <person name="Huettel B."/>
            <person name="Barry K.W."/>
            <person name="Haridas S."/>
            <person name="Chen C."/>
            <person name="Bauer D."/>
            <person name="Andreopoulos W."/>
            <person name="Pangilinan J."/>
            <person name="LaButti K."/>
            <person name="Riley R."/>
            <person name="Lipzen A."/>
            <person name="Clum A."/>
            <person name="Drula E."/>
            <person name="Henrissat B."/>
            <person name="Kohler A."/>
            <person name="Grigoriev I.V."/>
            <person name="Martin F.M."/>
            <person name="Hacquard S."/>
        </authorList>
    </citation>
    <scope>NUCLEOTIDE SEQUENCE</scope>
    <source>
        <strain evidence="1">MPI-CAGE-AT-0021</strain>
    </source>
</reference>
<comment type="caution">
    <text evidence="1">The sequence shown here is derived from an EMBL/GenBank/DDBJ whole genome shotgun (WGS) entry which is preliminary data.</text>
</comment>
<evidence type="ECO:0000313" key="1">
    <source>
        <dbReference type="EMBL" id="KAH7155460.1"/>
    </source>
</evidence>
<dbReference type="EMBL" id="JAGMUU010000004">
    <property type="protein sequence ID" value="KAH7155460.1"/>
    <property type="molecule type" value="Genomic_DNA"/>
</dbReference>
<accession>A0A9P9JCD3</accession>
<keyword evidence="2" id="KW-1185">Reference proteome</keyword>
<evidence type="ECO:0000313" key="2">
    <source>
        <dbReference type="Proteomes" id="UP000717696"/>
    </source>
</evidence>
<protein>
    <submittedName>
        <fullName evidence="1">Uncharacterized protein</fullName>
    </submittedName>
</protein>
<dbReference type="Proteomes" id="UP000717696">
    <property type="component" value="Unassembled WGS sequence"/>
</dbReference>
<dbReference type="AlphaFoldDB" id="A0A9P9JCD3"/>
<sequence>MDIDSQRTRTCCAMFPKATSHHRCEYLNQPCAFTTPTHSHGTHTHKPESTLRGRAKEPMDALGWTFGFLGHCSGLSPLHLSSDLTVFGVQALHACMGEVTSYLTQAPSTSRVGYLRCEVSFEVDENRFAHATAVKEHPWRTIANSGTSYESIYGRGPLMLIELQFIRCNSEPLVRQVLLQVILATGTYSRSVSSCAARQVAAGHFDGGSYKPPTAIME</sequence>
<name>A0A9P9JCD3_9HYPO</name>